<dbReference type="GO" id="GO:1903785">
    <property type="term" value="P:L-valine transmembrane transport"/>
    <property type="evidence" value="ECO:0007669"/>
    <property type="project" value="TreeGrafter"/>
</dbReference>
<dbReference type="OrthoDB" id="3177005at2"/>
<dbReference type="AlphaFoldDB" id="A0A345D819"/>
<dbReference type="PANTHER" id="PTHR34979">
    <property type="entry name" value="INNER MEMBRANE PROTEIN YGAZ"/>
    <property type="match status" value="1"/>
</dbReference>
<comment type="subcellular location">
    <subcellularLocation>
        <location evidence="1">Cell membrane</location>
        <topology evidence="1">Multi-pass membrane protein</topology>
    </subcellularLocation>
</comment>
<dbReference type="KEGG" id="hyf:DTO96_100215"/>
<sequence length="228" mass="24775">MYRHPHHSLYALTLPVLLGYIPLGLTFGFLMVSQGIAWYIPILFSVFVYAGAAQFLAVGLIVNRVPLADVALLTFLLNLRHIFYGLSLFDFLPHGLLKRVYFIFGITDETYSLMTSTPEVNKDNALSVVAINHLYWVVGTIIGALLASSLPPIKGVEFSLSALFVILLVEQIRMNPSMKLLAMGILACVLATLIAPSYFLVLSSAIALALLIGDYVLQAGRSTNGGAA</sequence>
<accession>A0A345D819</accession>
<evidence type="ECO:0000256" key="5">
    <source>
        <dbReference type="ARBA" id="ARBA00022692"/>
    </source>
</evidence>
<evidence type="ECO:0000256" key="8">
    <source>
        <dbReference type="SAM" id="Phobius"/>
    </source>
</evidence>
<evidence type="ECO:0000256" key="7">
    <source>
        <dbReference type="ARBA" id="ARBA00023136"/>
    </source>
</evidence>
<gene>
    <name evidence="9" type="primary">ygaZ</name>
    <name evidence="9" type="ORF">DTO96_100215</name>
</gene>
<evidence type="ECO:0000256" key="1">
    <source>
        <dbReference type="ARBA" id="ARBA00004651"/>
    </source>
</evidence>
<evidence type="ECO:0000313" key="10">
    <source>
        <dbReference type="Proteomes" id="UP000252182"/>
    </source>
</evidence>
<name>A0A345D819_9BURK</name>
<keyword evidence="4" id="KW-1003">Cell membrane</keyword>
<evidence type="ECO:0000256" key="4">
    <source>
        <dbReference type="ARBA" id="ARBA00022475"/>
    </source>
</evidence>
<dbReference type="InterPro" id="IPR011606">
    <property type="entry name" value="Brnchd-chn_aa_trnsp_permease"/>
</dbReference>
<dbReference type="GO" id="GO:0005886">
    <property type="term" value="C:plasma membrane"/>
    <property type="evidence" value="ECO:0007669"/>
    <property type="project" value="UniProtKB-SubCell"/>
</dbReference>
<keyword evidence="7 8" id="KW-0472">Membrane</keyword>
<feature type="transmembrane region" description="Helical" evidence="8">
    <location>
        <begin position="125"/>
        <end position="147"/>
    </location>
</feature>
<evidence type="ECO:0000256" key="6">
    <source>
        <dbReference type="ARBA" id="ARBA00022989"/>
    </source>
</evidence>
<dbReference type="EMBL" id="CP031124">
    <property type="protein sequence ID" value="AXF84507.1"/>
    <property type="molecule type" value="Genomic_DNA"/>
</dbReference>
<dbReference type="RefSeq" id="WP_114561800.1">
    <property type="nucleotide sequence ID" value="NZ_CP031124.1"/>
</dbReference>
<feature type="transmembrane region" description="Helical" evidence="8">
    <location>
        <begin position="12"/>
        <end position="32"/>
    </location>
</feature>
<evidence type="ECO:0000256" key="3">
    <source>
        <dbReference type="ARBA" id="ARBA00022448"/>
    </source>
</evidence>
<keyword evidence="3" id="KW-0813">Transport</keyword>
<dbReference type="Proteomes" id="UP000252182">
    <property type="component" value="Chromosome"/>
</dbReference>
<evidence type="ECO:0000313" key="9">
    <source>
        <dbReference type="EMBL" id="AXF84507.1"/>
    </source>
</evidence>
<feature type="transmembrane region" description="Helical" evidence="8">
    <location>
        <begin position="39"/>
        <end position="62"/>
    </location>
</feature>
<dbReference type="PANTHER" id="PTHR34979:SF1">
    <property type="entry name" value="INNER MEMBRANE PROTEIN YGAZ"/>
    <property type="match status" value="1"/>
</dbReference>
<reference evidence="10" key="1">
    <citation type="submission" date="2018-07" db="EMBL/GenBank/DDBJ databases">
        <authorList>
            <person name="Kim H."/>
        </authorList>
    </citation>
    <scope>NUCLEOTIDE SEQUENCE [LARGE SCALE GENOMIC DNA]</scope>
    <source>
        <strain evidence="10">F02</strain>
    </source>
</reference>
<protein>
    <submittedName>
        <fullName evidence="9">Inner membrane protein YgaZ</fullName>
    </submittedName>
</protein>
<proteinExistence type="inferred from homology"/>
<comment type="similarity">
    <text evidence="2">Belongs to the AzlC family.</text>
</comment>
<feature type="transmembrane region" description="Helical" evidence="8">
    <location>
        <begin position="181"/>
        <end position="212"/>
    </location>
</feature>
<keyword evidence="6 8" id="KW-1133">Transmembrane helix</keyword>
<dbReference type="Pfam" id="PF03591">
    <property type="entry name" value="AzlC"/>
    <property type="match status" value="1"/>
</dbReference>
<keyword evidence="5 8" id="KW-0812">Transmembrane</keyword>
<keyword evidence="10" id="KW-1185">Reference proteome</keyword>
<organism evidence="9 10">
    <name type="scientific">Ephemeroptericola cinctiostellae</name>
    <dbReference type="NCBI Taxonomy" id="2268024"/>
    <lineage>
        <taxon>Bacteria</taxon>
        <taxon>Pseudomonadati</taxon>
        <taxon>Pseudomonadota</taxon>
        <taxon>Betaproteobacteria</taxon>
        <taxon>Burkholderiales</taxon>
        <taxon>Burkholderiaceae</taxon>
        <taxon>Ephemeroptericola</taxon>
    </lineage>
</organism>
<feature type="transmembrane region" description="Helical" evidence="8">
    <location>
        <begin position="82"/>
        <end position="104"/>
    </location>
</feature>
<evidence type="ECO:0000256" key="2">
    <source>
        <dbReference type="ARBA" id="ARBA00010735"/>
    </source>
</evidence>